<sequence>MLVNNMRLTRKILFIVICLLFIDSHLSHLRSYESRAKAAFLVDHATGQTLYGKNEDLRIYPASMSKLMTLYILFETLDEGIISLDEKFIVSMNAYQREGSTIYAELSTMISVENLIKGIVVSSGNDACVVVAEALAGSEENFAMQMNLIAKDMGLLNTNFTNSTGLHNKNHFSSPRDLVQLATRLLDDFPQFYKYFSETSFTWNNIIQYNRNNLLRMDLGVDGLKTGHTIQSGYGIIVSSKRDNGRIIAFVSGLDSNDERTSEILKLLNYSYRGFKSYQILKKDQLIEKAKVWKGKKETVSLIVDEDINLLLDIPARRGIRLEYLYKEPIIAPINKGDKLGEVHIIYPNSETIEVPLVAGEDVKKKNAFINMIDAIRHFIL</sequence>
<dbReference type="PANTHER" id="PTHR21581">
    <property type="entry name" value="D-ALANYL-D-ALANINE CARBOXYPEPTIDASE"/>
    <property type="match status" value="1"/>
</dbReference>
<dbReference type="SMART" id="SM00936">
    <property type="entry name" value="PBP5_C"/>
    <property type="match status" value="1"/>
</dbReference>
<dbReference type="SUPFAM" id="SSF69189">
    <property type="entry name" value="Penicillin-binding protein associated domain"/>
    <property type="match status" value="1"/>
</dbReference>
<evidence type="ECO:0000256" key="1">
    <source>
        <dbReference type="ARBA" id="ARBA00003217"/>
    </source>
</evidence>
<dbReference type="InterPro" id="IPR001967">
    <property type="entry name" value="Peptidase_S11_N"/>
</dbReference>
<dbReference type="EC" id="3.4.16.4" evidence="4"/>
<evidence type="ECO:0000256" key="2">
    <source>
        <dbReference type="ARBA" id="ARBA00004752"/>
    </source>
</evidence>
<evidence type="ECO:0000256" key="6">
    <source>
        <dbReference type="ARBA" id="ARBA00022670"/>
    </source>
</evidence>
<keyword evidence="7" id="KW-0732">Signal</keyword>
<dbReference type="AlphaFoldDB" id="A0A381NRW4"/>
<feature type="domain" description="Peptidase S11 D-Ala-D-Ala carboxypeptidase A C-terminal" evidence="13">
    <location>
        <begin position="275"/>
        <end position="365"/>
    </location>
</feature>
<evidence type="ECO:0000313" key="14">
    <source>
        <dbReference type="EMBL" id="SUZ57277.1"/>
    </source>
</evidence>
<evidence type="ECO:0000256" key="11">
    <source>
        <dbReference type="ARBA" id="ARBA00023316"/>
    </source>
</evidence>
<keyword evidence="9" id="KW-0133">Cell shape</keyword>
<evidence type="ECO:0000256" key="10">
    <source>
        <dbReference type="ARBA" id="ARBA00022984"/>
    </source>
</evidence>
<evidence type="ECO:0000256" key="5">
    <source>
        <dbReference type="ARBA" id="ARBA00022645"/>
    </source>
</evidence>
<dbReference type="InterPro" id="IPR012338">
    <property type="entry name" value="Beta-lactam/transpept-like"/>
</dbReference>
<evidence type="ECO:0000256" key="12">
    <source>
        <dbReference type="ARBA" id="ARBA00034000"/>
    </source>
</evidence>
<keyword evidence="6" id="KW-0645">Protease</keyword>
<gene>
    <name evidence="14" type="ORF">METZ01_LOCUS10131</name>
</gene>
<dbReference type="InterPro" id="IPR015956">
    <property type="entry name" value="Peniciliin-bd_prot_C_sf"/>
</dbReference>
<protein>
    <recommendedName>
        <fullName evidence="4">serine-type D-Ala-D-Ala carboxypeptidase</fullName>
        <ecNumber evidence="4">3.4.16.4</ecNumber>
    </recommendedName>
</protein>
<name>A0A381NRW4_9ZZZZ</name>
<evidence type="ECO:0000256" key="7">
    <source>
        <dbReference type="ARBA" id="ARBA00022729"/>
    </source>
</evidence>
<evidence type="ECO:0000256" key="9">
    <source>
        <dbReference type="ARBA" id="ARBA00022960"/>
    </source>
</evidence>
<dbReference type="SUPFAM" id="SSF56601">
    <property type="entry name" value="beta-lactamase/transpeptidase-like"/>
    <property type="match status" value="1"/>
</dbReference>
<dbReference type="InterPro" id="IPR018044">
    <property type="entry name" value="Peptidase_S11"/>
</dbReference>
<dbReference type="Gene3D" id="2.60.410.10">
    <property type="entry name" value="D-Ala-D-Ala carboxypeptidase, C-terminal domain"/>
    <property type="match status" value="1"/>
</dbReference>
<dbReference type="InterPro" id="IPR012907">
    <property type="entry name" value="Peptidase_S11_C"/>
</dbReference>
<keyword evidence="8" id="KW-0378">Hydrolase</keyword>
<accession>A0A381NRW4</accession>
<proteinExistence type="inferred from homology"/>
<dbReference type="UniPathway" id="UPA00219"/>
<comment type="similarity">
    <text evidence="3">Belongs to the peptidase S11 family.</text>
</comment>
<evidence type="ECO:0000256" key="4">
    <source>
        <dbReference type="ARBA" id="ARBA00012448"/>
    </source>
</evidence>
<organism evidence="14">
    <name type="scientific">marine metagenome</name>
    <dbReference type="NCBI Taxonomy" id="408172"/>
    <lineage>
        <taxon>unclassified sequences</taxon>
        <taxon>metagenomes</taxon>
        <taxon>ecological metagenomes</taxon>
    </lineage>
</organism>
<evidence type="ECO:0000256" key="3">
    <source>
        <dbReference type="ARBA" id="ARBA00007164"/>
    </source>
</evidence>
<reference evidence="14" key="1">
    <citation type="submission" date="2018-05" db="EMBL/GenBank/DDBJ databases">
        <authorList>
            <person name="Lanie J.A."/>
            <person name="Ng W.-L."/>
            <person name="Kazmierczak K.M."/>
            <person name="Andrzejewski T.M."/>
            <person name="Davidsen T.M."/>
            <person name="Wayne K.J."/>
            <person name="Tettelin H."/>
            <person name="Glass J.I."/>
            <person name="Rusch D."/>
            <person name="Podicherti R."/>
            <person name="Tsui H.-C.T."/>
            <person name="Winkler M.E."/>
        </authorList>
    </citation>
    <scope>NUCLEOTIDE SEQUENCE</scope>
</reference>
<evidence type="ECO:0000259" key="13">
    <source>
        <dbReference type="SMART" id="SM00936"/>
    </source>
</evidence>
<dbReference type="GO" id="GO:0071555">
    <property type="term" value="P:cell wall organization"/>
    <property type="evidence" value="ECO:0007669"/>
    <property type="project" value="UniProtKB-KW"/>
</dbReference>
<dbReference type="InterPro" id="IPR037167">
    <property type="entry name" value="Peptidase_S11_C_sf"/>
</dbReference>
<dbReference type="GO" id="GO:0009252">
    <property type="term" value="P:peptidoglycan biosynthetic process"/>
    <property type="evidence" value="ECO:0007669"/>
    <property type="project" value="UniProtKB-UniPathway"/>
</dbReference>
<comment type="catalytic activity">
    <reaction evidence="12">
        <text>Preferential cleavage: (Ac)2-L-Lys-D-Ala-|-D-Ala. Also transpeptidation of peptidyl-alanyl moieties that are N-acyl substituents of D-alanine.</text>
        <dbReference type="EC" id="3.4.16.4"/>
    </reaction>
</comment>
<evidence type="ECO:0000256" key="8">
    <source>
        <dbReference type="ARBA" id="ARBA00022801"/>
    </source>
</evidence>
<dbReference type="PRINTS" id="PR00725">
    <property type="entry name" value="DADACBPTASE1"/>
</dbReference>
<dbReference type="GO" id="GO:0009002">
    <property type="term" value="F:serine-type D-Ala-D-Ala carboxypeptidase activity"/>
    <property type="evidence" value="ECO:0007669"/>
    <property type="project" value="UniProtKB-EC"/>
</dbReference>
<comment type="function">
    <text evidence="1">Removes C-terminal D-alanyl residues from sugar-peptide cell wall precursors.</text>
</comment>
<keyword evidence="5" id="KW-0121">Carboxypeptidase</keyword>
<keyword evidence="10" id="KW-0573">Peptidoglycan synthesis</keyword>
<dbReference type="Pfam" id="PF00768">
    <property type="entry name" value="Peptidase_S11"/>
    <property type="match status" value="1"/>
</dbReference>
<dbReference type="Pfam" id="PF07943">
    <property type="entry name" value="PBP5_C"/>
    <property type="match status" value="1"/>
</dbReference>
<dbReference type="PANTHER" id="PTHR21581:SF6">
    <property type="entry name" value="TRAFFICKING PROTEIN PARTICLE COMPLEX SUBUNIT 12"/>
    <property type="match status" value="1"/>
</dbReference>
<keyword evidence="11" id="KW-0961">Cell wall biogenesis/degradation</keyword>
<comment type="pathway">
    <text evidence="2">Cell wall biogenesis; peptidoglycan biosynthesis.</text>
</comment>
<dbReference type="GO" id="GO:0006508">
    <property type="term" value="P:proteolysis"/>
    <property type="evidence" value="ECO:0007669"/>
    <property type="project" value="UniProtKB-KW"/>
</dbReference>
<dbReference type="GO" id="GO:0008360">
    <property type="term" value="P:regulation of cell shape"/>
    <property type="evidence" value="ECO:0007669"/>
    <property type="project" value="UniProtKB-KW"/>
</dbReference>
<dbReference type="EMBL" id="UINC01000553">
    <property type="protein sequence ID" value="SUZ57277.1"/>
    <property type="molecule type" value="Genomic_DNA"/>
</dbReference>
<dbReference type="Gene3D" id="3.40.710.10">
    <property type="entry name" value="DD-peptidase/beta-lactamase superfamily"/>
    <property type="match status" value="1"/>
</dbReference>